<dbReference type="InterPro" id="IPR048863">
    <property type="entry name" value="BRR2_plug"/>
</dbReference>
<dbReference type="InterPro" id="IPR001650">
    <property type="entry name" value="Helicase_C-like"/>
</dbReference>
<dbReference type="InterPro" id="IPR011545">
    <property type="entry name" value="DEAD/DEAH_box_helicase_dom"/>
</dbReference>
<dbReference type="InterPro" id="IPR035892">
    <property type="entry name" value="C2_domain_sf"/>
</dbReference>
<dbReference type="PANTHER" id="PTHR47961:SF4">
    <property type="entry name" value="ACTIVATING SIGNAL COINTEGRATOR 1 COMPLEX SUBUNIT 3"/>
    <property type="match status" value="1"/>
</dbReference>
<accession>A0ABQ7CB60</accession>
<dbReference type="SMART" id="SM00490">
    <property type="entry name" value="HELICc"/>
    <property type="match status" value="2"/>
</dbReference>
<dbReference type="InterPro" id="IPR057842">
    <property type="entry name" value="WH_MER3"/>
</dbReference>
<sequence>MDDLSAYYTHYNLPSIIPPPLPPGVARIPVTPIHPVYLPTQSSTGDVRTLFVAGLPEDVKPREIYNLFREFPGYETSHLRISDGSKPFAFAVFSDLQSAVAVMHALNGMVFDLEKHSTLYIDLAKSNPKSKRSRPGKFWILSALESLKKTKPWSDTTESGGLRLHTWGFKFTFVKAHTAHSCTFGALAGFGSFHTPGMSSSAHNTIGFSPAQSQGVANVAGRAMSTPKSNNAAEPCPTLFIANLGPNCTESELVQVFSRCRGFLKLKIQGTYGTHVAFVDFQDVSCSSEALHALQGTVLYSSLTGEGLRLHKRRRFREESVLTDTDEGVYQPKTKETRAAYEAMLSLIQHRLGGQPPSVACGAADEVLAVLKNEALNNPEKKVRIEKVFYFIPDHIFDQLVSFGKLITDYQDGGDSGSGKAIEDEGLDYDVDVAIECEEHEEESGIDMVQEEIDEEDEEAAQVNKTRGVKVSVAINGNDAGHAGSSLNVEKIDAYWLQRKIFKGYQQKIDPHDCQVLTEEVLKILAEGSDRDVENKLLMHLQFEKFSLVKFLLQNRHKVVWCTSLARARDQDERNQIEEEMMRFGPEFASIVEELHAKRATAKEREENKEKKIKEEARWLKEYSGADGDKCSRDADDGDLDNDWLKGQREMLDLESLAFDQDVLLRENKKCELPSDSYRIRGKEFDEIHVPCVSKKIDSSEKLVKITEMPDWAQPAFEGMQQLNRVQSKVYDTALFKADNILLCAPTGAGKTNVAVLSILRQLELQRNSDGTYSHGNYKIVYVAPMKALVVEVVDTLSKRLKDYGVTVKELSGDQSLTQKEIEETQVIVTTPEKWDIITRKSGDRIYTQLVRLLIIDEIHLLNDSRGPVLESIVARTLRQIETTKEHIRMVGLSATLPNYEDVALFLRVNLKDGLFTFDRSYRPVPLSQQYIGINVKKPLRRFQLMNDICYQKVLASAGEHQVLIFVHSRKDAAKTARAIVDTAMANNTLSRFLKEDSESREILECQFGLVKSHDLKLLLPYGFAIHHAGLTRSDRQIVEDQFRLGHVQVLISTATLAWGVNLPAHTVIIKGTQVYNPERGLWMELSPLDVMQMIGRAGRPQYDQHGEGIIITGYSELQYYLRLMNEQLPIESQFISKLADQLNAEIVLGTVQNAREACHWLGYTYLYIRMARNPTLYGLPPDAIAKDIVLAERRADLIHSAATILNKNNLIKYDRKSGNFHVTDLGRIASYYYITHGTIATYNENLKPTMTDIELCRLFSLSEEFKYVTVRQDEKMEVAQLLDRVPIPVKETVEDPSAKINVLLQAYISKLKLEGLSLTSDMIYITQSAGRLFRALFEIILKRGWAQLAEKALNMSKMVGKRMWSVHTPLRQFHDIPNEVLMRLEKKDLVWERYYDLSSQELGELIRSPKMGIPLHKLIYQIPKLYLSAYVQPISRSVLRLELTVTADFQWDDRVHKYVEPFWIIVEDNDGERILYHEYFLLKKQYLDEDHTLNFTVPISEPLPPQYFIRVVSEKWLGSLTVLPISFRHLILPEKYPPPTELLDLQPLPVTALRNPSYEALYQDLKHFNPVQTQVFPVLYGTSDNILVAAATGSGKTICAEFAILRNHQEQPDCTMRVVYVAPLEGIAKKQFRYWEKRFGKGLGLRVVELTGETALDLKLIEEGQIIITTPEKWDALSRKWKQRKYIQHVSLFIIDELHLIGGQCGPVMEVIVSRMRYISSQVENKMRIVALSTSLANAKDLGEWIGASSRGIFNFPPNVRSVQLEIHIQGVDIVSFEARMQAMTKPTYTAIVQHAKKKPVIVFVPSRKHVRLTAVDLLACLNMDNTDSPDFMFGNLEEFEPSVSQICEETLKETLRHGIGYLHEGLSCLDQEIVTQLFEAGRIQVCVMTSAMCWGTPLKAHLVVVMGTQLYDAREKTLSDYPVSDLLQMMGHSSRPLLDDAGKCVIFCHAPRKEHYKKFIHEAFPVESHLQLALHDNFNAEVVAGVVRNKQGAVDYLTWSFMYRRLLQNPNYYDLQGVSHKHLSDHLSELVESTLSDLEVSKCIEMENELNISPSNLGRIASYYYISYTTVERFSSLLTSETKMKGLLEILTSASEYDLIPVRPGEEDRVQRLVNHQRFSFENPKCIDPHVKANTLLQAYFSRQKIISENLAMDQREVVLSATRLVQGMVDVISSNGYLNLALLAMEVSQMVTQGMWERDSTLLQLPHFTNDLAKRCQENNIETVFDLVEMEDGRRQELLQMSNTQLLDIARFCNRYPNIDLAYEVVDSKEVTPGKEITLQVMLERDMEMEGRTHVGSVDAPRYPKTKEEGWWVVVGDTKTNQLLAIKRIYLQEKAKVRLAFAVPTEPGEKSYTLYLMCDSYLGCDQECSFFVDIKDSGVADHMEE</sequence>
<dbReference type="SMART" id="SM00360">
    <property type="entry name" value="RRM"/>
    <property type="match status" value="2"/>
</dbReference>
<dbReference type="SUPFAM" id="SSF52540">
    <property type="entry name" value="P-loop containing nucleoside triphosphate hydrolases"/>
    <property type="match status" value="4"/>
</dbReference>
<evidence type="ECO:0000259" key="9">
    <source>
        <dbReference type="PROSITE" id="PS51192"/>
    </source>
</evidence>
<dbReference type="Proteomes" id="UP000266723">
    <property type="component" value="Unassembled WGS sequence"/>
</dbReference>
<evidence type="ECO:0000256" key="2">
    <source>
        <dbReference type="ARBA" id="ARBA00022737"/>
    </source>
</evidence>
<dbReference type="SMART" id="SM00487">
    <property type="entry name" value="DEXDc"/>
    <property type="match status" value="2"/>
</dbReference>
<evidence type="ECO:0000256" key="3">
    <source>
        <dbReference type="ARBA" id="ARBA00022741"/>
    </source>
</evidence>
<feature type="domain" description="Helicase C-terminal" evidence="10">
    <location>
        <begin position="949"/>
        <end position="1159"/>
    </location>
</feature>
<dbReference type="Pfam" id="PF02889">
    <property type="entry name" value="Sec63"/>
    <property type="match status" value="2"/>
</dbReference>
<dbReference type="SUPFAM" id="SSF81296">
    <property type="entry name" value="E set domains"/>
    <property type="match status" value="1"/>
</dbReference>
<dbReference type="CDD" id="cd18019">
    <property type="entry name" value="DEXHc_Brr2_1"/>
    <property type="match status" value="1"/>
</dbReference>
<dbReference type="CDD" id="cd18795">
    <property type="entry name" value="SF2_C_Ski2"/>
    <property type="match status" value="1"/>
</dbReference>
<evidence type="ECO:0000313" key="12">
    <source>
        <dbReference type="Proteomes" id="UP000266723"/>
    </source>
</evidence>
<keyword evidence="1" id="KW-0747">Spliceosome</keyword>
<dbReference type="InterPro" id="IPR014756">
    <property type="entry name" value="Ig_E-set"/>
</dbReference>
<evidence type="ECO:0000256" key="7">
    <source>
        <dbReference type="PROSITE-ProRule" id="PRU00176"/>
    </source>
</evidence>
<dbReference type="PANTHER" id="PTHR47961">
    <property type="entry name" value="DNA POLYMERASE THETA, PUTATIVE (AFU_ORTHOLOGUE AFUA_1G05260)-RELATED"/>
    <property type="match status" value="1"/>
</dbReference>
<dbReference type="Gene3D" id="1.10.150.20">
    <property type="entry name" value="5' to 3' exonuclease, C-terminal subdomain"/>
    <property type="match status" value="2"/>
</dbReference>
<evidence type="ECO:0000256" key="5">
    <source>
        <dbReference type="ARBA" id="ARBA00022806"/>
    </source>
</evidence>
<feature type="domain" description="Helicase ATP-binding" evidence="9">
    <location>
        <begin position="1578"/>
        <end position="1755"/>
    </location>
</feature>
<dbReference type="Gene3D" id="1.10.10.10">
    <property type="entry name" value="Winged helix-like DNA-binding domain superfamily/Winged helix DNA-binding domain"/>
    <property type="match status" value="2"/>
</dbReference>
<dbReference type="Pfam" id="PF21188">
    <property type="entry name" value="BRR2_plug"/>
    <property type="match status" value="1"/>
</dbReference>
<keyword evidence="1" id="KW-0508">mRNA splicing</keyword>
<keyword evidence="12" id="KW-1185">Reference proteome</keyword>
<dbReference type="Pfam" id="PF00270">
    <property type="entry name" value="DEAD"/>
    <property type="match status" value="2"/>
</dbReference>
<dbReference type="SUPFAM" id="SSF46785">
    <property type="entry name" value="Winged helix' DNA-binding domain"/>
    <property type="match status" value="2"/>
</dbReference>
<keyword evidence="2" id="KW-0677">Repeat</keyword>
<dbReference type="SMART" id="SM00382">
    <property type="entry name" value="AAA"/>
    <property type="match status" value="2"/>
</dbReference>
<evidence type="ECO:0000256" key="6">
    <source>
        <dbReference type="ARBA" id="ARBA00022840"/>
    </source>
</evidence>
<feature type="domain" description="Helicase ATP-binding" evidence="9">
    <location>
        <begin position="732"/>
        <end position="915"/>
    </location>
</feature>
<keyword evidence="5" id="KW-0347">Helicase</keyword>
<evidence type="ECO:0000256" key="1">
    <source>
        <dbReference type="ARBA" id="ARBA00022728"/>
    </source>
</evidence>
<dbReference type="Gene3D" id="2.60.40.150">
    <property type="entry name" value="C2 domain"/>
    <property type="match status" value="2"/>
</dbReference>
<dbReference type="InterPro" id="IPR036388">
    <property type="entry name" value="WH-like_DNA-bd_sf"/>
</dbReference>
<keyword evidence="1" id="KW-0507">mRNA processing</keyword>
<proteinExistence type="predicted"/>
<dbReference type="InterPro" id="IPR012677">
    <property type="entry name" value="Nucleotide-bd_a/b_plait_sf"/>
</dbReference>
<dbReference type="SUPFAM" id="SSF54928">
    <property type="entry name" value="RNA-binding domain, RBD"/>
    <property type="match status" value="1"/>
</dbReference>
<dbReference type="SUPFAM" id="SSF158702">
    <property type="entry name" value="Sec63 N-terminal domain-like"/>
    <property type="match status" value="2"/>
</dbReference>
<dbReference type="Pfam" id="PF00076">
    <property type="entry name" value="RRM_1"/>
    <property type="match status" value="2"/>
</dbReference>
<dbReference type="InterPro" id="IPR036390">
    <property type="entry name" value="WH_DNA-bd_sf"/>
</dbReference>
<evidence type="ECO:0000256" key="4">
    <source>
        <dbReference type="ARBA" id="ARBA00022801"/>
    </source>
</evidence>
<dbReference type="Pfam" id="PF00271">
    <property type="entry name" value="Helicase_C"/>
    <property type="match status" value="1"/>
</dbReference>
<keyword evidence="7" id="KW-0694">RNA-binding</keyword>
<dbReference type="InterPro" id="IPR014001">
    <property type="entry name" value="Helicase_ATP-bd"/>
</dbReference>
<dbReference type="InterPro" id="IPR035979">
    <property type="entry name" value="RBD_domain_sf"/>
</dbReference>
<dbReference type="Gene3D" id="1.10.3380.10">
    <property type="entry name" value="Sec63 N-terminal domain-like domain"/>
    <property type="match status" value="2"/>
</dbReference>
<dbReference type="InterPro" id="IPR000504">
    <property type="entry name" value="RRM_dom"/>
</dbReference>
<dbReference type="InterPro" id="IPR050474">
    <property type="entry name" value="Hel308_SKI2-like"/>
</dbReference>
<keyword evidence="4" id="KW-0378">Hydrolase</keyword>
<dbReference type="InterPro" id="IPR003593">
    <property type="entry name" value="AAA+_ATPase"/>
</dbReference>
<reference evidence="11 12" key="1">
    <citation type="journal article" date="2020" name="BMC Genomics">
        <title>Intraspecific diversification of the crop wild relative Brassica cretica Lam. using demographic model selection.</title>
        <authorList>
            <person name="Kioukis A."/>
            <person name="Michalopoulou V.A."/>
            <person name="Briers L."/>
            <person name="Pirintsos S."/>
            <person name="Studholme D.J."/>
            <person name="Pavlidis P."/>
            <person name="Sarris P.F."/>
        </authorList>
    </citation>
    <scope>NUCLEOTIDE SEQUENCE [LARGE SCALE GENOMIC DNA]</scope>
    <source>
        <strain evidence="12">cv. PFS-1207/04</strain>
    </source>
</reference>
<dbReference type="PROSITE" id="PS51192">
    <property type="entry name" value="HELICASE_ATP_BIND_1"/>
    <property type="match status" value="2"/>
</dbReference>
<feature type="domain" description="Helicase C-terminal" evidence="10">
    <location>
        <begin position="1792"/>
        <end position="1988"/>
    </location>
</feature>
<organism evidence="11 12">
    <name type="scientific">Brassica cretica</name>
    <name type="common">Mustard</name>
    <dbReference type="NCBI Taxonomy" id="69181"/>
    <lineage>
        <taxon>Eukaryota</taxon>
        <taxon>Viridiplantae</taxon>
        <taxon>Streptophyta</taxon>
        <taxon>Embryophyta</taxon>
        <taxon>Tracheophyta</taxon>
        <taxon>Spermatophyta</taxon>
        <taxon>Magnoliopsida</taxon>
        <taxon>eudicotyledons</taxon>
        <taxon>Gunneridae</taxon>
        <taxon>Pentapetalae</taxon>
        <taxon>rosids</taxon>
        <taxon>malvids</taxon>
        <taxon>Brassicales</taxon>
        <taxon>Brassicaceae</taxon>
        <taxon>Brassiceae</taxon>
        <taxon>Brassica</taxon>
    </lineage>
</organism>
<dbReference type="InterPro" id="IPR027417">
    <property type="entry name" value="P-loop_NTPase"/>
</dbReference>
<feature type="domain" description="RRM" evidence="8">
    <location>
        <begin position="237"/>
        <end position="315"/>
    </location>
</feature>
<evidence type="ECO:0000313" key="11">
    <source>
        <dbReference type="EMBL" id="KAF3549339.1"/>
    </source>
</evidence>
<dbReference type="InterPro" id="IPR004179">
    <property type="entry name" value="Sec63-dom"/>
</dbReference>
<name>A0ABQ7CB60_BRACR</name>
<dbReference type="EMBL" id="QGKV02000832">
    <property type="protein sequence ID" value="KAF3549339.1"/>
    <property type="molecule type" value="Genomic_DNA"/>
</dbReference>
<dbReference type="PIRSF" id="PIRSF039073">
    <property type="entry name" value="BRR2"/>
    <property type="match status" value="1"/>
</dbReference>
<dbReference type="Pfam" id="PF18149">
    <property type="entry name" value="Helicase_PWI"/>
    <property type="match status" value="1"/>
</dbReference>
<dbReference type="Gene3D" id="3.30.70.330">
    <property type="match status" value="2"/>
</dbReference>
<dbReference type="CDD" id="cd18021">
    <property type="entry name" value="DEXHc_Brr2_2"/>
    <property type="match status" value="1"/>
</dbReference>
<feature type="domain" description="RRM" evidence="8">
    <location>
        <begin position="48"/>
        <end position="126"/>
    </location>
</feature>
<keyword evidence="3" id="KW-0547">Nucleotide-binding</keyword>
<evidence type="ECO:0000259" key="8">
    <source>
        <dbReference type="PROSITE" id="PS50102"/>
    </source>
</evidence>
<keyword evidence="6" id="KW-0067">ATP-binding</keyword>
<dbReference type="PROSITE" id="PS51194">
    <property type="entry name" value="HELICASE_CTER"/>
    <property type="match status" value="2"/>
</dbReference>
<dbReference type="Pfam" id="PF23445">
    <property type="entry name" value="WHD_SNRNP200"/>
    <property type="match status" value="2"/>
</dbReference>
<comment type="caution">
    <text evidence="11">The sequence shown here is derived from an EMBL/GenBank/DDBJ whole genome shotgun (WGS) entry which is preliminary data.</text>
</comment>
<dbReference type="SMART" id="SM00973">
    <property type="entry name" value="Sec63"/>
    <property type="match status" value="2"/>
</dbReference>
<dbReference type="InterPro" id="IPR041094">
    <property type="entry name" value="Brr2_helicase_PWI"/>
</dbReference>
<evidence type="ECO:0000259" key="10">
    <source>
        <dbReference type="PROSITE" id="PS51194"/>
    </source>
</evidence>
<dbReference type="PROSITE" id="PS50102">
    <property type="entry name" value="RRM"/>
    <property type="match status" value="2"/>
</dbReference>
<gene>
    <name evidence="11" type="ORF">DY000_02002334</name>
</gene>
<evidence type="ECO:0008006" key="13">
    <source>
        <dbReference type="Google" id="ProtNLM"/>
    </source>
</evidence>
<dbReference type="Gene3D" id="3.40.50.300">
    <property type="entry name" value="P-loop containing nucleotide triphosphate hydrolases"/>
    <property type="match status" value="4"/>
</dbReference>
<protein>
    <recommendedName>
        <fullName evidence="13">RNA helicase</fullName>
    </recommendedName>
</protein>